<dbReference type="InterPro" id="IPR002043">
    <property type="entry name" value="UDG_fam1"/>
</dbReference>
<dbReference type="NCBIfam" id="NF003589">
    <property type="entry name" value="PRK05254.1-2"/>
    <property type="match status" value="1"/>
</dbReference>
<keyword evidence="7 9" id="KW-0378">Hydrolase</keyword>
<dbReference type="NCBIfam" id="TIGR00628">
    <property type="entry name" value="ung"/>
    <property type="match status" value="1"/>
</dbReference>
<dbReference type="PROSITE" id="PS00130">
    <property type="entry name" value="U_DNA_GLYCOSYLASE"/>
    <property type="match status" value="1"/>
</dbReference>
<dbReference type="SMART" id="SM00986">
    <property type="entry name" value="UDG"/>
    <property type="match status" value="1"/>
</dbReference>
<feature type="active site" description="Proton acceptor" evidence="9 10">
    <location>
        <position position="66"/>
    </location>
</feature>
<comment type="catalytic activity">
    <reaction evidence="1 9 11">
        <text>Hydrolyzes single-stranded DNA or mismatched double-stranded DNA and polynucleotides, releasing free uracil.</text>
        <dbReference type="EC" id="3.2.2.27"/>
    </reaction>
</comment>
<dbReference type="FunFam" id="3.40.470.10:FF:000001">
    <property type="entry name" value="Uracil-DNA glycosylase"/>
    <property type="match status" value="1"/>
</dbReference>
<dbReference type="AlphaFoldDB" id="A0A372LSW9"/>
<evidence type="ECO:0000259" key="12">
    <source>
        <dbReference type="SMART" id="SM00986"/>
    </source>
</evidence>
<dbReference type="EC" id="3.2.2.27" evidence="4 9"/>
<proteinExistence type="inferred from homology"/>
<dbReference type="HAMAP" id="MF_00148">
    <property type="entry name" value="UDG"/>
    <property type="match status" value="1"/>
</dbReference>
<keyword evidence="14" id="KW-1185">Reference proteome</keyword>
<accession>A0A372LSW9</accession>
<evidence type="ECO:0000313" key="14">
    <source>
        <dbReference type="Proteomes" id="UP000264541"/>
    </source>
</evidence>
<evidence type="ECO:0000256" key="7">
    <source>
        <dbReference type="ARBA" id="ARBA00022801"/>
    </source>
</evidence>
<evidence type="ECO:0000256" key="3">
    <source>
        <dbReference type="ARBA" id="ARBA00008184"/>
    </source>
</evidence>
<dbReference type="GO" id="GO:0004844">
    <property type="term" value="F:uracil DNA N-glycosylase activity"/>
    <property type="evidence" value="ECO:0007669"/>
    <property type="project" value="UniProtKB-UniRule"/>
</dbReference>
<dbReference type="OrthoDB" id="9804372at2"/>
<dbReference type="CDD" id="cd10027">
    <property type="entry name" value="UDG-F1-like"/>
    <property type="match status" value="1"/>
</dbReference>
<evidence type="ECO:0000256" key="6">
    <source>
        <dbReference type="ARBA" id="ARBA00022763"/>
    </source>
</evidence>
<keyword evidence="9" id="KW-0963">Cytoplasm</keyword>
<evidence type="ECO:0000313" key="13">
    <source>
        <dbReference type="EMBL" id="RFU70882.1"/>
    </source>
</evidence>
<dbReference type="Proteomes" id="UP000264541">
    <property type="component" value="Unassembled WGS sequence"/>
</dbReference>
<name>A0A372LSW9_9BACI</name>
<dbReference type="InterPro" id="IPR036895">
    <property type="entry name" value="Uracil-DNA_glycosylase-like_sf"/>
</dbReference>
<evidence type="ECO:0000256" key="9">
    <source>
        <dbReference type="HAMAP-Rule" id="MF_00148"/>
    </source>
</evidence>
<comment type="subcellular location">
    <subcellularLocation>
        <location evidence="9">Cytoplasm</location>
    </subcellularLocation>
</comment>
<dbReference type="GO" id="GO:0005737">
    <property type="term" value="C:cytoplasm"/>
    <property type="evidence" value="ECO:0007669"/>
    <property type="project" value="UniProtKB-SubCell"/>
</dbReference>
<evidence type="ECO:0000256" key="5">
    <source>
        <dbReference type="ARBA" id="ARBA00018429"/>
    </source>
</evidence>
<dbReference type="RefSeq" id="WP_117325440.1">
    <property type="nucleotide sequence ID" value="NZ_QVTE01000009.1"/>
</dbReference>
<dbReference type="NCBIfam" id="NF003591">
    <property type="entry name" value="PRK05254.1-4"/>
    <property type="match status" value="1"/>
</dbReference>
<reference evidence="13 14" key="1">
    <citation type="submission" date="2018-08" db="EMBL/GenBank/DDBJ databases">
        <title>Bacillus chawlae sp. nov., Bacillus glennii sp. nov., and Bacillus saganii sp. nov. Isolated from the Vehicle Assembly Building at Kennedy Space Center where the Viking Spacecraft were Assembled.</title>
        <authorList>
            <person name="Seuylemezian A."/>
            <person name="Vaishampayan P."/>
        </authorList>
    </citation>
    <scope>NUCLEOTIDE SEQUENCE [LARGE SCALE GENOMIC DNA]</scope>
    <source>
        <strain evidence="13 14">V47-23a</strain>
    </source>
</reference>
<keyword evidence="13" id="KW-0326">Glycosidase</keyword>
<evidence type="ECO:0000256" key="1">
    <source>
        <dbReference type="ARBA" id="ARBA00001400"/>
    </source>
</evidence>
<organism evidence="13 14">
    <name type="scientific">Peribacillus saganii</name>
    <dbReference type="NCBI Taxonomy" id="2303992"/>
    <lineage>
        <taxon>Bacteria</taxon>
        <taxon>Bacillati</taxon>
        <taxon>Bacillota</taxon>
        <taxon>Bacilli</taxon>
        <taxon>Bacillales</taxon>
        <taxon>Bacillaceae</taxon>
        <taxon>Peribacillus</taxon>
    </lineage>
</organism>
<dbReference type="Gene3D" id="3.40.470.10">
    <property type="entry name" value="Uracil-DNA glycosylase-like domain"/>
    <property type="match status" value="1"/>
</dbReference>
<comment type="caution">
    <text evidence="13">The sequence shown here is derived from an EMBL/GenBank/DDBJ whole genome shotgun (WGS) entry which is preliminary data.</text>
</comment>
<gene>
    <name evidence="9" type="primary">ung</name>
    <name evidence="13" type="ORF">D0469_04420</name>
</gene>
<dbReference type="Pfam" id="PF03167">
    <property type="entry name" value="UDG"/>
    <property type="match status" value="1"/>
</dbReference>
<dbReference type="GO" id="GO:0097510">
    <property type="term" value="P:base-excision repair, AP site formation via deaminated base removal"/>
    <property type="evidence" value="ECO:0007669"/>
    <property type="project" value="TreeGrafter"/>
</dbReference>
<dbReference type="NCBIfam" id="NF003588">
    <property type="entry name" value="PRK05254.1-1"/>
    <property type="match status" value="1"/>
</dbReference>
<evidence type="ECO:0000256" key="8">
    <source>
        <dbReference type="ARBA" id="ARBA00023204"/>
    </source>
</evidence>
<dbReference type="EMBL" id="QVTE01000009">
    <property type="protein sequence ID" value="RFU70882.1"/>
    <property type="molecule type" value="Genomic_DNA"/>
</dbReference>
<dbReference type="InterPro" id="IPR005122">
    <property type="entry name" value="Uracil-DNA_glycosylase-like"/>
</dbReference>
<dbReference type="NCBIfam" id="NF003592">
    <property type="entry name" value="PRK05254.1-5"/>
    <property type="match status" value="1"/>
</dbReference>
<evidence type="ECO:0000256" key="11">
    <source>
        <dbReference type="RuleBase" id="RU003780"/>
    </source>
</evidence>
<dbReference type="PANTHER" id="PTHR11264">
    <property type="entry name" value="URACIL-DNA GLYCOSYLASE"/>
    <property type="match status" value="1"/>
</dbReference>
<keyword evidence="8 9" id="KW-0234">DNA repair</keyword>
<feature type="domain" description="Uracil-DNA glycosylase-like" evidence="12">
    <location>
        <begin position="51"/>
        <end position="211"/>
    </location>
</feature>
<dbReference type="SMART" id="SM00987">
    <property type="entry name" value="UreE_C"/>
    <property type="match status" value="1"/>
</dbReference>
<dbReference type="SUPFAM" id="SSF52141">
    <property type="entry name" value="Uracil-DNA glycosylase-like"/>
    <property type="match status" value="1"/>
</dbReference>
<evidence type="ECO:0000256" key="10">
    <source>
        <dbReference type="PROSITE-ProRule" id="PRU10072"/>
    </source>
</evidence>
<dbReference type="PANTHER" id="PTHR11264:SF0">
    <property type="entry name" value="URACIL-DNA GLYCOSYLASE"/>
    <property type="match status" value="1"/>
</dbReference>
<comment type="similarity">
    <text evidence="3 9 11">Belongs to the uracil-DNA glycosylase (UDG) superfamily. UNG family.</text>
</comment>
<comment type="function">
    <text evidence="2 9 11">Excises uracil residues from the DNA which can arise as a result of misincorporation of dUMP residues by DNA polymerase or due to deamination of cytosine.</text>
</comment>
<sequence>MTADILMNDWAPLLAEEFSSPYYLKLREFLKEEYSSQIIHPDKEDIFNALQYTPYENVKVVILGQDPYHGPNQAHGLSFSVKKGVAVPPSLRNIYKELNTDIGCRIPDNGYLVKWAEQGVLLLNTVLTVREGKAHSHQGKGWEIFTDKVISKLSERERPMVFILWGKPAQSKIPLIDQNKHLILTSVHPSPLSASKGFFGSRPFSKANQFLAKHGWDKIDWQIPKDTV</sequence>
<evidence type="ECO:0000256" key="4">
    <source>
        <dbReference type="ARBA" id="ARBA00012030"/>
    </source>
</evidence>
<dbReference type="InterPro" id="IPR018085">
    <property type="entry name" value="Ura-DNA_Glyclase_AS"/>
</dbReference>
<keyword evidence="6 9" id="KW-0227">DNA damage</keyword>
<evidence type="ECO:0000256" key="2">
    <source>
        <dbReference type="ARBA" id="ARBA00002631"/>
    </source>
</evidence>
<protein>
    <recommendedName>
        <fullName evidence="5 9">Uracil-DNA glycosylase</fullName>
        <shortName evidence="9">UDG</shortName>
        <ecNumber evidence="4 9">3.2.2.27</ecNumber>
    </recommendedName>
</protein>